<dbReference type="InterPro" id="IPR009080">
    <property type="entry name" value="tRNAsynth_Ia_anticodon-bd"/>
</dbReference>
<dbReference type="EC" id="6.1.1.10" evidence="1"/>
<dbReference type="SUPFAM" id="SSF52374">
    <property type="entry name" value="Nucleotidylyl transferase"/>
    <property type="match status" value="1"/>
</dbReference>
<accession>A0A1D6JRH3</accession>
<dbReference type="SUPFAM" id="SSF47323">
    <property type="entry name" value="Anticodon-binding domain of a subclass of class I aminoacyl-tRNA synthetases"/>
    <property type="match status" value="1"/>
</dbReference>
<evidence type="ECO:0000256" key="6">
    <source>
        <dbReference type="ARBA" id="ARBA00023146"/>
    </source>
</evidence>
<keyword evidence="4 7" id="KW-0067">ATP-binding</keyword>
<dbReference type="Gene3D" id="3.40.50.620">
    <property type="entry name" value="HUPs"/>
    <property type="match status" value="1"/>
</dbReference>
<keyword evidence="2 7" id="KW-0436">Ligase</keyword>
<name>A0A1D6JRH3_MAIZE</name>
<gene>
    <name evidence="10" type="ORF">ZEAMMB73_Zm00001d028038</name>
</gene>
<organism evidence="10">
    <name type="scientific">Zea mays</name>
    <name type="common">Maize</name>
    <dbReference type="NCBI Taxonomy" id="4577"/>
    <lineage>
        <taxon>Eukaryota</taxon>
        <taxon>Viridiplantae</taxon>
        <taxon>Streptophyta</taxon>
        <taxon>Embryophyta</taxon>
        <taxon>Tracheophyta</taxon>
        <taxon>Spermatophyta</taxon>
        <taxon>Magnoliopsida</taxon>
        <taxon>Liliopsida</taxon>
        <taxon>Poales</taxon>
        <taxon>Poaceae</taxon>
        <taxon>PACMAD clade</taxon>
        <taxon>Panicoideae</taxon>
        <taxon>Andropogonodae</taxon>
        <taxon>Andropogoneae</taxon>
        <taxon>Tripsacinae</taxon>
        <taxon>Zea</taxon>
    </lineage>
</organism>
<dbReference type="InterPro" id="IPR033911">
    <property type="entry name" value="MetRS_core"/>
</dbReference>
<dbReference type="AlphaFoldDB" id="A0A1D6JRH3"/>
<evidence type="ECO:0000256" key="2">
    <source>
        <dbReference type="ARBA" id="ARBA00022598"/>
    </source>
</evidence>
<dbReference type="ExpressionAtlas" id="A0A1D6JRH3">
    <property type="expression patterns" value="baseline and differential"/>
</dbReference>
<dbReference type="Pfam" id="PF09334">
    <property type="entry name" value="tRNA-synt_1g"/>
    <property type="match status" value="1"/>
</dbReference>
<evidence type="ECO:0000256" key="1">
    <source>
        <dbReference type="ARBA" id="ARBA00012838"/>
    </source>
</evidence>
<dbReference type="InterPro" id="IPR015413">
    <property type="entry name" value="Methionyl/Leucyl_tRNA_Synth"/>
</dbReference>
<dbReference type="PANTHER" id="PTHR43326:SF1">
    <property type="entry name" value="METHIONINE--TRNA LIGASE, MITOCHONDRIAL"/>
    <property type="match status" value="1"/>
</dbReference>
<dbReference type="GO" id="GO:0004825">
    <property type="term" value="F:methionine-tRNA ligase activity"/>
    <property type="evidence" value="ECO:0007669"/>
    <property type="project" value="UniProtKB-EC"/>
</dbReference>
<reference evidence="10" key="1">
    <citation type="submission" date="2015-12" db="EMBL/GenBank/DDBJ databases">
        <title>Update maize B73 reference genome by single molecule sequencing technologies.</title>
        <authorList>
            <consortium name="Maize Genome Sequencing Project"/>
            <person name="Ware D."/>
        </authorList>
    </citation>
    <scope>NUCLEOTIDE SEQUENCE [LARGE SCALE GENOMIC DNA]</scope>
    <source>
        <tissue evidence="10">Seedling</tissue>
    </source>
</reference>
<evidence type="ECO:0000256" key="5">
    <source>
        <dbReference type="ARBA" id="ARBA00022917"/>
    </source>
</evidence>
<dbReference type="EMBL" id="CM007647">
    <property type="protein sequence ID" value="ONL94539.1"/>
    <property type="molecule type" value="Genomic_DNA"/>
</dbReference>
<dbReference type="PRINTS" id="PR01041">
    <property type="entry name" value="TRNASYNTHMET"/>
</dbReference>
<keyword evidence="5 7" id="KW-0648">Protein biosynthesis</keyword>
<sequence>MAAGRAFLGAPCSSLAAGARCLAFASPLPRNLTPALRCGVRGRCIASASSSPDSPPLPEPYVLTTPLYYVNAPPHMGSAYTTIAADAIARFQRLLEKNVIFITGTDEHGESAEKAAKDLVLILETMRIIAITLSPITPSLSLRIYTQLGFTEDQFRVLRWEDTKWGGLKAGQVMSEPKPVFARIETEVEEEAQTSSKAAKGGKKARRKGLVEA</sequence>
<dbReference type="GO" id="GO:0005524">
    <property type="term" value="F:ATP binding"/>
    <property type="evidence" value="ECO:0007669"/>
    <property type="project" value="UniProtKB-KW"/>
</dbReference>
<dbReference type="GO" id="GO:0006431">
    <property type="term" value="P:methionyl-tRNA aminoacylation"/>
    <property type="evidence" value="ECO:0007669"/>
    <property type="project" value="InterPro"/>
</dbReference>
<evidence type="ECO:0000256" key="7">
    <source>
        <dbReference type="RuleBase" id="RU363039"/>
    </source>
</evidence>
<dbReference type="InterPro" id="IPR014729">
    <property type="entry name" value="Rossmann-like_a/b/a_fold"/>
</dbReference>
<evidence type="ECO:0000259" key="9">
    <source>
        <dbReference type="Pfam" id="PF09334"/>
    </source>
</evidence>
<evidence type="ECO:0000256" key="8">
    <source>
        <dbReference type="SAM" id="MobiDB-lite"/>
    </source>
</evidence>
<comment type="similarity">
    <text evidence="7">Belongs to the class-I aminoacyl-tRNA synthetase family.</text>
</comment>
<keyword evidence="6 7" id="KW-0030">Aminoacyl-tRNA synthetase</keyword>
<evidence type="ECO:0000256" key="3">
    <source>
        <dbReference type="ARBA" id="ARBA00022741"/>
    </source>
</evidence>
<proteinExistence type="inferred from homology"/>
<protein>
    <recommendedName>
        <fullName evidence="1">methionine--tRNA ligase</fullName>
        <ecNumber evidence="1">6.1.1.10</ecNumber>
    </recommendedName>
</protein>
<dbReference type="InterPro" id="IPR023457">
    <property type="entry name" value="Met-tRNA_synth_2"/>
</dbReference>
<keyword evidence="3 7" id="KW-0547">Nucleotide-binding</keyword>
<feature type="region of interest" description="Disordered" evidence="8">
    <location>
        <begin position="186"/>
        <end position="213"/>
    </location>
</feature>
<evidence type="ECO:0000256" key="4">
    <source>
        <dbReference type="ARBA" id="ARBA00022840"/>
    </source>
</evidence>
<dbReference type="PANTHER" id="PTHR43326">
    <property type="entry name" value="METHIONYL-TRNA SYNTHETASE"/>
    <property type="match status" value="1"/>
</dbReference>
<evidence type="ECO:0000313" key="10">
    <source>
        <dbReference type="EMBL" id="ONL94539.1"/>
    </source>
</evidence>
<feature type="domain" description="Methionyl/Leucyl tRNA synthetase" evidence="9">
    <location>
        <begin position="62"/>
        <end position="118"/>
    </location>
</feature>
<feature type="compositionally biased region" description="Basic residues" evidence="8">
    <location>
        <begin position="200"/>
        <end position="213"/>
    </location>
</feature>